<dbReference type="Proteomes" id="UP000339249">
    <property type="component" value="Unassembled WGS sequence"/>
</dbReference>
<evidence type="ECO:0000313" key="1">
    <source>
        <dbReference type="EMBL" id="VTN13595.1"/>
    </source>
</evidence>
<proteinExistence type="predicted"/>
<name>A0A4U9DCA8_RAOTE</name>
<sequence length="44" mass="5191">MYFINQKMTKKKMLKYLFLLSLMILKLHGISNIQKKELSCSGII</sequence>
<organism evidence="1 2">
    <name type="scientific">Raoultella terrigena</name>
    <name type="common">Klebsiella terrigena</name>
    <dbReference type="NCBI Taxonomy" id="577"/>
    <lineage>
        <taxon>Bacteria</taxon>
        <taxon>Pseudomonadati</taxon>
        <taxon>Pseudomonadota</taxon>
        <taxon>Gammaproteobacteria</taxon>
        <taxon>Enterobacterales</taxon>
        <taxon>Enterobacteriaceae</taxon>
        <taxon>Klebsiella/Raoultella group</taxon>
        <taxon>Raoultella</taxon>
    </lineage>
</organism>
<gene>
    <name evidence="1" type="ORF">NCTC9185_05631</name>
</gene>
<dbReference type="EMBL" id="CABDVU010000001">
    <property type="protein sequence ID" value="VTN13595.1"/>
    <property type="molecule type" value="Genomic_DNA"/>
</dbReference>
<dbReference type="AlphaFoldDB" id="A0A4U9DCA8"/>
<reference evidence="1 2" key="1">
    <citation type="submission" date="2019-04" db="EMBL/GenBank/DDBJ databases">
        <authorList>
            <consortium name="Pathogen Informatics"/>
        </authorList>
    </citation>
    <scope>NUCLEOTIDE SEQUENCE [LARGE SCALE GENOMIC DNA]</scope>
    <source>
        <strain evidence="1 2">NCTC9185</strain>
    </source>
</reference>
<accession>A0A4U9DCA8</accession>
<evidence type="ECO:0000313" key="2">
    <source>
        <dbReference type="Proteomes" id="UP000339249"/>
    </source>
</evidence>
<protein>
    <submittedName>
        <fullName evidence="1">Uncharacterized protein</fullName>
    </submittedName>
</protein>